<dbReference type="EMBL" id="JAMFTQ010000014">
    <property type="protein sequence ID" value="MCP1388343.1"/>
    <property type="molecule type" value="Genomic_DNA"/>
</dbReference>
<keyword evidence="2" id="KW-1185">Reference proteome</keyword>
<dbReference type="Proteomes" id="UP001204000">
    <property type="component" value="Unassembled WGS sequence"/>
</dbReference>
<protein>
    <recommendedName>
        <fullName evidence="3">Serine hydrolase</fullName>
    </recommendedName>
</protein>
<gene>
    <name evidence="1" type="ORF">M5J20_09110</name>
</gene>
<sequence length="303" mass="31716">MGLSSQLTAALLAAGIAFPGVATVYELPVVGPALVQAYNNAPEQLRHRLPAPPRPQQPAAEAPARPLVSQAELDELVRSVQARHGGRVTLSVAGREGQLTAGDNQPVGAFSTMKVPSAIVALRNNPATYPDAHAAVTRSDNDAAHRLNYVVSGRELADVIAQAGSRTTNSAGWRMDTLWTTADQAQFASGLRCVPGHEPVLAMMGEIVPDQRWGLGRVPGARFKGGWGDSPDGFVARQFGLIPGPHGDVAVAITAVNPAGYGASVATLNELADGLRARLAVLPTARCLSSSGRCNTDLKGWCW</sequence>
<dbReference type="RefSeq" id="WP_253578831.1">
    <property type="nucleotide sequence ID" value="NZ_JAMFTQ010000014.1"/>
</dbReference>
<evidence type="ECO:0008006" key="3">
    <source>
        <dbReference type="Google" id="ProtNLM"/>
    </source>
</evidence>
<evidence type="ECO:0000313" key="2">
    <source>
        <dbReference type="Proteomes" id="UP001204000"/>
    </source>
</evidence>
<dbReference type="InterPro" id="IPR012338">
    <property type="entry name" value="Beta-lactam/transpept-like"/>
</dbReference>
<accession>A0ABT1G2U5</accession>
<name>A0ABT1G2U5_9CORY</name>
<dbReference type="Gene3D" id="3.40.710.10">
    <property type="entry name" value="DD-peptidase/beta-lactamase superfamily"/>
    <property type="match status" value="1"/>
</dbReference>
<proteinExistence type="predicted"/>
<organism evidence="1 2">
    <name type="scientific">Corynebacterium stercoris</name>
    <dbReference type="NCBI Taxonomy" id="2943490"/>
    <lineage>
        <taxon>Bacteria</taxon>
        <taxon>Bacillati</taxon>
        <taxon>Actinomycetota</taxon>
        <taxon>Actinomycetes</taxon>
        <taxon>Mycobacteriales</taxon>
        <taxon>Corynebacteriaceae</taxon>
        <taxon>Corynebacterium</taxon>
    </lineage>
</organism>
<comment type="caution">
    <text evidence="1">The sequence shown here is derived from an EMBL/GenBank/DDBJ whole genome shotgun (WGS) entry which is preliminary data.</text>
</comment>
<dbReference type="SUPFAM" id="SSF56601">
    <property type="entry name" value="beta-lactamase/transpeptidase-like"/>
    <property type="match status" value="1"/>
</dbReference>
<evidence type="ECO:0000313" key="1">
    <source>
        <dbReference type="EMBL" id="MCP1388343.1"/>
    </source>
</evidence>
<reference evidence="1" key="1">
    <citation type="submission" date="2022-05" db="EMBL/GenBank/DDBJ databases">
        <title>Corynebacterium sp. TA-R-1 sp. nov., isolated from human feces.</title>
        <authorList>
            <person name="Shamsuzzaman M."/>
            <person name="Dahal R.H."/>
        </authorList>
    </citation>
    <scope>NUCLEOTIDE SEQUENCE</scope>
    <source>
        <strain evidence="1">TA-R-1</strain>
    </source>
</reference>